<dbReference type="AlphaFoldDB" id="A0A899NIJ2"/>
<evidence type="ECO:0000256" key="1">
    <source>
        <dbReference type="SAM" id="MobiDB-lite"/>
    </source>
</evidence>
<feature type="region of interest" description="Disordered" evidence="1">
    <location>
        <begin position="39"/>
        <end position="63"/>
    </location>
</feature>
<proteinExistence type="predicted"/>
<keyword evidence="3" id="KW-0614">Plasmid</keyword>
<reference evidence="3" key="1">
    <citation type="submission" date="2020-07" db="EMBL/GenBank/DDBJ databases">
        <title>Persistence and transmission of plasmid-borne blaNDM genes carried by diverse species of Enterobacterium in a Chinese goose farm.</title>
        <authorList>
            <person name="Fang L.-X."/>
            <person name="Cen D.-J."/>
        </authorList>
    </citation>
    <scope>NUCLEOTIDE SEQUENCE</scope>
    <source>
        <strain evidence="3">M2</strain>
        <plasmid evidence="3">pM2-1</plasmid>
    </source>
</reference>
<name>A0A899NIJ2_PROST</name>
<keyword evidence="2" id="KW-0812">Transmembrane</keyword>
<protein>
    <submittedName>
        <fullName evidence="3">Uncharacterized protein</fullName>
    </submittedName>
</protein>
<keyword evidence="2" id="KW-1133">Transmembrane helix</keyword>
<sequence length="63" mass="7075">MPKLDLFDVLMIGGGVALLAGHYIWSKFFKKPDDEGKDYAEPPAIMSAASQAEEENDHNKHYH</sequence>
<accession>A0A899NIJ2</accession>
<dbReference type="EMBL" id="MT813046">
    <property type="protein sequence ID" value="QSM62593.1"/>
    <property type="molecule type" value="Genomic_DNA"/>
</dbReference>
<geneLocation type="plasmid" evidence="3">
    <name>pM2-1</name>
</geneLocation>
<evidence type="ECO:0000256" key="2">
    <source>
        <dbReference type="SAM" id="Phobius"/>
    </source>
</evidence>
<feature type="transmembrane region" description="Helical" evidence="2">
    <location>
        <begin position="6"/>
        <end position="25"/>
    </location>
</feature>
<evidence type="ECO:0000313" key="3">
    <source>
        <dbReference type="EMBL" id="QSM62593.1"/>
    </source>
</evidence>
<keyword evidence="2" id="KW-0472">Membrane</keyword>
<gene>
    <name evidence="3" type="ORF">EKPLLCFL_00358</name>
</gene>
<dbReference type="RefSeq" id="WP_042847293.1">
    <property type="nucleotide sequence ID" value="NZ_CP095444.1"/>
</dbReference>
<organism evidence="3">
    <name type="scientific">Providencia stuartii</name>
    <dbReference type="NCBI Taxonomy" id="588"/>
    <lineage>
        <taxon>Bacteria</taxon>
        <taxon>Pseudomonadati</taxon>
        <taxon>Pseudomonadota</taxon>
        <taxon>Gammaproteobacteria</taxon>
        <taxon>Enterobacterales</taxon>
        <taxon>Morganellaceae</taxon>
        <taxon>Providencia</taxon>
    </lineage>
</organism>